<dbReference type="Pfam" id="PF02445">
    <property type="entry name" value="NadA"/>
    <property type="match status" value="1"/>
</dbReference>
<evidence type="ECO:0000256" key="4">
    <source>
        <dbReference type="ARBA" id="ARBA00022485"/>
    </source>
</evidence>
<dbReference type="SUPFAM" id="SSF142754">
    <property type="entry name" value="NadA-like"/>
    <property type="match status" value="1"/>
</dbReference>
<evidence type="ECO:0000256" key="9">
    <source>
        <dbReference type="ARBA" id="ARBA00023014"/>
    </source>
</evidence>
<dbReference type="EC" id="2.5.1.72" evidence="3 10"/>
<gene>
    <name evidence="11" type="ORF">AWY79_12495</name>
</gene>
<keyword evidence="8" id="KW-0408">Iron</keyword>
<keyword evidence="5" id="KW-0662">Pyridine nucleotide biosynthesis</keyword>
<name>A0ABN4M2L1_9BACT</name>
<evidence type="ECO:0000256" key="2">
    <source>
        <dbReference type="ARBA" id="ARBA00005065"/>
    </source>
</evidence>
<keyword evidence="12" id="KW-1185">Reference proteome</keyword>
<dbReference type="InterPro" id="IPR036094">
    <property type="entry name" value="NadA_sf"/>
</dbReference>
<keyword evidence="4" id="KW-0004">4Fe-4S</keyword>
<evidence type="ECO:0000256" key="6">
    <source>
        <dbReference type="ARBA" id="ARBA00022679"/>
    </source>
</evidence>
<keyword evidence="9" id="KW-0411">Iron-sulfur</keyword>
<keyword evidence="6" id="KW-0808">Transferase</keyword>
<proteinExistence type="predicted"/>
<dbReference type="InterPro" id="IPR003473">
    <property type="entry name" value="NadA"/>
</dbReference>
<evidence type="ECO:0000256" key="3">
    <source>
        <dbReference type="ARBA" id="ARBA00012669"/>
    </source>
</evidence>
<comment type="cofactor">
    <cofactor evidence="1">
        <name>[4Fe-4S] cluster</name>
        <dbReference type="ChEBI" id="CHEBI:49883"/>
    </cofactor>
</comment>
<evidence type="ECO:0000256" key="1">
    <source>
        <dbReference type="ARBA" id="ARBA00001966"/>
    </source>
</evidence>
<organism evidence="11 12">
    <name type="scientific">Pseudodesulfovibrio indicus</name>
    <dbReference type="NCBI Taxonomy" id="1716143"/>
    <lineage>
        <taxon>Bacteria</taxon>
        <taxon>Pseudomonadati</taxon>
        <taxon>Thermodesulfobacteriota</taxon>
        <taxon>Desulfovibrionia</taxon>
        <taxon>Desulfovibrionales</taxon>
        <taxon>Desulfovibrionaceae</taxon>
    </lineage>
</organism>
<evidence type="ECO:0000256" key="7">
    <source>
        <dbReference type="ARBA" id="ARBA00022723"/>
    </source>
</evidence>
<dbReference type="NCBIfam" id="NF006883">
    <property type="entry name" value="PRK09375.2-4"/>
    <property type="match status" value="1"/>
</dbReference>
<comment type="pathway">
    <text evidence="2">Cofactor biosynthesis; NAD(+) biosynthesis; quinolinate from iminoaspartate: step 1/1.</text>
</comment>
<protein>
    <recommendedName>
        <fullName evidence="3 10">Quinolinate synthase</fullName>
        <ecNumber evidence="3 10">2.5.1.72</ecNumber>
    </recommendedName>
</protein>
<dbReference type="PANTHER" id="PTHR30573">
    <property type="entry name" value="QUINOLINATE SYNTHETASE A"/>
    <property type="match status" value="1"/>
</dbReference>
<evidence type="ECO:0000256" key="8">
    <source>
        <dbReference type="ARBA" id="ARBA00023004"/>
    </source>
</evidence>
<dbReference type="Gene3D" id="3.40.50.10800">
    <property type="entry name" value="NadA-like"/>
    <property type="match status" value="3"/>
</dbReference>
<evidence type="ECO:0000313" key="12">
    <source>
        <dbReference type="Proteomes" id="UP000055611"/>
    </source>
</evidence>
<dbReference type="NCBIfam" id="TIGR00550">
    <property type="entry name" value="nadA"/>
    <property type="match status" value="1"/>
</dbReference>
<dbReference type="Proteomes" id="UP000055611">
    <property type="component" value="Chromosome"/>
</dbReference>
<evidence type="ECO:0000256" key="10">
    <source>
        <dbReference type="NCBIfam" id="TIGR00550"/>
    </source>
</evidence>
<accession>A0ABN4M2L1</accession>
<sequence length="332" mass="35546">MGDSLCILGHHYQSDEVIDCTDIRGDSLELARKINGLKAEHIVFCGVFFMAESAAILSRPGQKIHIPDPTATCPMADMAEAGRVRKTLAMLEESGRKIVPLTYVNSSAAVKGVVGEHGGSVCTSANAKIMLDWALSQGDAVLFLPDQHLGNNTGDALGIPADQRLLLPRDVIHGDPALALNPEDAEGKKLILWPGYCPIHVEFTLDAVRAIRENEPEAKVVVHPECDPAIVRAADGAGSTTFLIKYADEAPAGSTVYIGTEENLVKRLAARHAGCKTIRPLLTALCEDMGKTTLDNLARTLQTLDSAKPVTVANEVREPAKLALERMLAVCS</sequence>
<evidence type="ECO:0000256" key="5">
    <source>
        <dbReference type="ARBA" id="ARBA00022642"/>
    </source>
</evidence>
<keyword evidence="7" id="KW-0479">Metal-binding</keyword>
<dbReference type="EMBL" id="CP014206">
    <property type="protein sequence ID" value="AMK12992.1"/>
    <property type="molecule type" value="Genomic_DNA"/>
</dbReference>
<reference evidence="11 12" key="1">
    <citation type="journal article" date="2016" name="Front. Microbiol.">
        <title>Genome Sequence of the Piezophilic, Mesophilic Sulfate-Reducing Bacterium Desulfovibrio indicus J2T.</title>
        <authorList>
            <person name="Cao J."/>
            <person name="Maignien L."/>
            <person name="Shao Z."/>
            <person name="Alain K."/>
            <person name="Jebbar M."/>
        </authorList>
    </citation>
    <scope>NUCLEOTIDE SEQUENCE [LARGE SCALE GENOMIC DNA]</scope>
    <source>
        <strain evidence="11 12">J2</strain>
    </source>
</reference>
<dbReference type="PANTHER" id="PTHR30573:SF0">
    <property type="entry name" value="QUINOLINATE SYNTHASE, CHLOROPLASTIC"/>
    <property type="match status" value="1"/>
</dbReference>
<evidence type="ECO:0000313" key="11">
    <source>
        <dbReference type="EMBL" id="AMK12992.1"/>
    </source>
</evidence>